<evidence type="ECO:0000256" key="9">
    <source>
        <dbReference type="ARBA" id="ARBA00023679"/>
    </source>
</evidence>
<accession>A0ABT1JI85</accession>
<name>A0ABT1JI85_ACTCY</name>
<feature type="region of interest" description="Disordered" evidence="10">
    <location>
        <begin position="1"/>
        <end position="25"/>
    </location>
</feature>
<comment type="caution">
    <text evidence="12">The sequence shown here is derived from an EMBL/GenBank/DDBJ whole genome shotgun (WGS) entry which is preliminary data.</text>
</comment>
<dbReference type="InterPro" id="IPR049734">
    <property type="entry name" value="NudC-like_C"/>
</dbReference>
<organism evidence="12 13">
    <name type="scientific">Actinoalloteichus caeruleus DSM 43889</name>
    <dbReference type="NCBI Taxonomy" id="1120930"/>
    <lineage>
        <taxon>Bacteria</taxon>
        <taxon>Bacillati</taxon>
        <taxon>Actinomycetota</taxon>
        <taxon>Actinomycetes</taxon>
        <taxon>Pseudonocardiales</taxon>
        <taxon>Pseudonocardiaceae</taxon>
        <taxon>Actinoalloteichus</taxon>
        <taxon>Actinoalloteichus cyanogriseus</taxon>
    </lineage>
</organism>
<dbReference type="Pfam" id="PF09297">
    <property type="entry name" value="Zn_ribbon_NUD"/>
    <property type="match status" value="1"/>
</dbReference>
<evidence type="ECO:0000256" key="2">
    <source>
        <dbReference type="ARBA" id="ARBA00001947"/>
    </source>
</evidence>
<dbReference type="EMBL" id="AUBJ02000001">
    <property type="protein sequence ID" value="MCP2332227.1"/>
    <property type="molecule type" value="Genomic_DNA"/>
</dbReference>
<dbReference type="NCBIfam" id="NF001299">
    <property type="entry name" value="PRK00241.1"/>
    <property type="match status" value="1"/>
</dbReference>
<dbReference type="Pfam" id="PF00293">
    <property type="entry name" value="NUDIX"/>
    <property type="match status" value="1"/>
</dbReference>
<dbReference type="RefSeq" id="WP_245588667.1">
    <property type="nucleotide sequence ID" value="NZ_AUBJ02000001.1"/>
</dbReference>
<dbReference type="InterPro" id="IPR015375">
    <property type="entry name" value="NADH_PPase-like_N"/>
</dbReference>
<evidence type="ECO:0000313" key="13">
    <source>
        <dbReference type="Proteomes" id="UP000791080"/>
    </source>
</evidence>
<dbReference type="InterPro" id="IPR015797">
    <property type="entry name" value="NUDIX_hydrolase-like_dom_sf"/>
</dbReference>
<keyword evidence="7" id="KW-0460">Magnesium</keyword>
<dbReference type="SUPFAM" id="SSF55811">
    <property type="entry name" value="Nudix"/>
    <property type="match status" value="1"/>
</dbReference>
<dbReference type="PROSITE" id="PS51462">
    <property type="entry name" value="NUDIX"/>
    <property type="match status" value="1"/>
</dbReference>
<protein>
    <recommendedName>
        <fullName evidence="4">NAD(+) diphosphatase</fullName>
        <ecNumber evidence="4">3.6.1.22</ecNumber>
    </recommendedName>
</protein>
<evidence type="ECO:0000256" key="4">
    <source>
        <dbReference type="ARBA" id="ARBA00012381"/>
    </source>
</evidence>
<evidence type="ECO:0000256" key="1">
    <source>
        <dbReference type="ARBA" id="ARBA00001946"/>
    </source>
</evidence>
<comment type="catalytic activity">
    <reaction evidence="9">
        <text>a 5'-end NAD(+)-phospho-ribonucleoside in mRNA + H2O = a 5'-end phospho-adenosine-phospho-ribonucleoside in mRNA + beta-nicotinamide D-ribonucleotide + 2 H(+)</text>
        <dbReference type="Rhea" id="RHEA:60876"/>
        <dbReference type="Rhea" id="RHEA-COMP:15698"/>
        <dbReference type="Rhea" id="RHEA-COMP:15719"/>
        <dbReference type="ChEBI" id="CHEBI:14649"/>
        <dbReference type="ChEBI" id="CHEBI:15377"/>
        <dbReference type="ChEBI" id="CHEBI:15378"/>
        <dbReference type="ChEBI" id="CHEBI:144029"/>
        <dbReference type="ChEBI" id="CHEBI:144051"/>
    </reaction>
    <physiologicalReaction direction="left-to-right" evidence="9">
        <dbReference type="Rhea" id="RHEA:60877"/>
    </physiologicalReaction>
</comment>
<comment type="similarity">
    <text evidence="3">Belongs to the Nudix hydrolase family. NudC subfamily.</text>
</comment>
<evidence type="ECO:0000313" key="12">
    <source>
        <dbReference type="EMBL" id="MCP2332227.1"/>
    </source>
</evidence>
<evidence type="ECO:0000256" key="8">
    <source>
        <dbReference type="ARBA" id="ARBA00023027"/>
    </source>
</evidence>
<evidence type="ECO:0000256" key="5">
    <source>
        <dbReference type="ARBA" id="ARBA00022723"/>
    </source>
</evidence>
<keyword evidence="5" id="KW-0479">Metal-binding</keyword>
<dbReference type="InterPro" id="IPR020084">
    <property type="entry name" value="NUDIX_hydrolase_CS"/>
</dbReference>
<dbReference type="InterPro" id="IPR015376">
    <property type="entry name" value="Znr_NADH_PPase"/>
</dbReference>
<evidence type="ECO:0000256" key="10">
    <source>
        <dbReference type="SAM" id="MobiDB-lite"/>
    </source>
</evidence>
<dbReference type="Pfam" id="PF09296">
    <property type="entry name" value="NUDIX-like"/>
    <property type="match status" value="1"/>
</dbReference>
<evidence type="ECO:0000259" key="11">
    <source>
        <dbReference type="PROSITE" id="PS51462"/>
    </source>
</evidence>
<dbReference type="Gene3D" id="3.90.79.10">
    <property type="entry name" value="Nucleoside Triphosphate Pyrophosphohydrolase"/>
    <property type="match status" value="1"/>
</dbReference>
<dbReference type="PANTHER" id="PTHR42904">
    <property type="entry name" value="NUDIX HYDROLASE, NUDC SUBFAMILY"/>
    <property type="match status" value="1"/>
</dbReference>
<reference evidence="12 13" key="1">
    <citation type="submission" date="2022-06" db="EMBL/GenBank/DDBJ databases">
        <title>Genomic Encyclopedia of Type Strains, Phase I: the one thousand microbial genomes (KMG-I) project.</title>
        <authorList>
            <person name="Kyrpides N."/>
        </authorList>
    </citation>
    <scope>NUCLEOTIDE SEQUENCE [LARGE SCALE GENOMIC DNA]</scope>
    <source>
        <strain evidence="12 13">DSM 43889</strain>
    </source>
</reference>
<gene>
    <name evidence="12" type="ORF">G443_002497</name>
</gene>
<evidence type="ECO:0000256" key="7">
    <source>
        <dbReference type="ARBA" id="ARBA00022842"/>
    </source>
</evidence>
<comment type="cofactor">
    <cofactor evidence="1">
        <name>Mg(2+)</name>
        <dbReference type="ChEBI" id="CHEBI:18420"/>
    </cofactor>
</comment>
<dbReference type="CDD" id="cd03429">
    <property type="entry name" value="NUDIX_NADH_pyrophosphatase_Nudt13"/>
    <property type="match status" value="1"/>
</dbReference>
<evidence type="ECO:0000256" key="6">
    <source>
        <dbReference type="ARBA" id="ARBA00022801"/>
    </source>
</evidence>
<dbReference type="InterPro" id="IPR050241">
    <property type="entry name" value="NAD-cap_RNA_hydrolase_NudC"/>
</dbReference>
<keyword evidence="8" id="KW-0520">NAD</keyword>
<dbReference type="PANTHER" id="PTHR42904:SF6">
    <property type="entry name" value="NAD-CAPPED RNA HYDROLASE NUDT12"/>
    <property type="match status" value="1"/>
</dbReference>
<feature type="domain" description="Nudix hydrolase" evidence="11">
    <location>
        <begin position="185"/>
        <end position="310"/>
    </location>
</feature>
<proteinExistence type="inferred from homology"/>
<keyword evidence="13" id="KW-1185">Reference proteome</keyword>
<dbReference type="Gene3D" id="3.90.79.20">
    <property type="match status" value="1"/>
</dbReference>
<dbReference type="InterPro" id="IPR000086">
    <property type="entry name" value="NUDIX_hydrolase_dom"/>
</dbReference>
<dbReference type="Proteomes" id="UP000791080">
    <property type="component" value="Unassembled WGS sequence"/>
</dbReference>
<evidence type="ECO:0000256" key="3">
    <source>
        <dbReference type="ARBA" id="ARBA00009595"/>
    </source>
</evidence>
<dbReference type="PROSITE" id="PS00893">
    <property type="entry name" value="NUDIX_BOX"/>
    <property type="match status" value="1"/>
</dbReference>
<dbReference type="EC" id="3.6.1.22" evidence="4"/>
<comment type="cofactor">
    <cofactor evidence="2">
        <name>Zn(2+)</name>
        <dbReference type="ChEBI" id="CHEBI:29105"/>
    </cofactor>
</comment>
<sequence length="326" mass="35045">MRSSQHSSARPGGEVDFQLTGSPALSRSTVDRRELVRGDPGLLRALWENGRMLAVDPLGRALVTREEAAPHRRRLVDRPVTDAEPPEEAVLLGADGETGYWAVPVSEGEADAWAERVPESEREWLDLRFTGALLDDTGAGLLTTAVGLLSWHRRAAFCANCGAPSVASQAGWTRHCTGCGREEYPRTDPAVICLVHDGAGNVVLARQPTWPADRYSILAGFVETGESLEHCVVREVAEEVGVQVGEVRYLGSQPWPFPRSLMMGFTALAEPSAPLHPADGEIEQAHWVPRDRVRTALRAGGGVPGLILPGASSIARGMLEAWASAG</sequence>
<keyword evidence="6" id="KW-0378">Hydrolase</keyword>